<comment type="cofactor">
    <cofactor evidence="2">
        <name>a divalent metal cation</name>
        <dbReference type="ChEBI" id="CHEBI:60240"/>
    </cofactor>
</comment>
<dbReference type="InterPro" id="IPR024654">
    <property type="entry name" value="Calcineurin-like_PHP_lpxH"/>
</dbReference>
<dbReference type="EC" id="3.1.4.-" evidence="2"/>
<dbReference type="GO" id="GO:0016787">
    <property type="term" value="F:hydrolase activity"/>
    <property type="evidence" value="ECO:0007669"/>
    <property type="project" value="UniProtKB-UniRule"/>
</dbReference>
<dbReference type="RefSeq" id="WP_119485941.1">
    <property type="nucleotide sequence ID" value="NZ_QYJN01000005.1"/>
</dbReference>
<evidence type="ECO:0000313" key="4">
    <source>
        <dbReference type="EMBL" id="RIP33620.1"/>
    </source>
</evidence>
<dbReference type="EMBL" id="QYJN01000005">
    <property type="protein sequence ID" value="RIP33620.1"/>
    <property type="molecule type" value="Genomic_DNA"/>
</dbReference>
<reference evidence="4 5" key="1">
    <citation type="journal article" date="2016" name="Front. Microbiol.">
        <title>Comprehensive Phylogenetic Analysis of Bovine Non-aureus Staphylococci Species Based on Whole-Genome Sequencing.</title>
        <authorList>
            <person name="Naushad S."/>
            <person name="Barkema H.W."/>
            <person name="Luby C."/>
            <person name="Condas L.A."/>
            <person name="Nobrega D.B."/>
            <person name="Carson D.A."/>
            <person name="De Buck J."/>
        </authorList>
    </citation>
    <scope>NUCLEOTIDE SEQUENCE [LARGE SCALE GENOMIC DNA]</scope>
    <source>
        <strain evidence="4 5">SNUC 4781</strain>
    </source>
</reference>
<comment type="caution">
    <text evidence="4">The sequence shown here is derived from an EMBL/GenBank/DDBJ whole genome shotgun (WGS) entry which is preliminary data.</text>
</comment>
<evidence type="ECO:0000313" key="5">
    <source>
        <dbReference type="Proteomes" id="UP000265541"/>
    </source>
</evidence>
<dbReference type="Proteomes" id="UP000265541">
    <property type="component" value="Unassembled WGS sequence"/>
</dbReference>
<dbReference type="SUPFAM" id="SSF56300">
    <property type="entry name" value="Metallo-dependent phosphatases"/>
    <property type="match status" value="1"/>
</dbReference>
<dbReference type="Gene3D" id="3.60.21.10">
    <property type="match status" value="1"/>
</dbReference>
<dbReference type="GO" id="GO:0046872">
    <property type="term" value="F:metal ion binding"/>
    <property type="evidence" value="ECO:0007669"/>
    <property type="project" value="UniProtKB-KW"/>
</dbReference>
<name>A0A3A0VLA4_STAGA</name>
<dbReference type="PANTHER" id="PTHR11124">
    <property type="entry name" value="VACUOLAR SORTING PROTEIN VPS29"/>
    <property type="match status" value="1"/>
</dbReference>
<protein>
    <recommendedName>
        <fullName evidence="2">Phosphoesterase</fullName>
        <ecNumber evidence="2">3.1.4.-</ecNumber>
    </recommendedName>
</protein>
<evidence type="ECO:0000259" key="3">
    <source>
        <dbReference type="Pfam" id="PF12850"/>
    </source>
</evidence>
<dbReference type="InterPro" id="IPR000979">
    <property type="entry name" value="Phosphodiesterase_MJ0936/Vps29"/>
</dbReference>
<evidence type="ECO:0000256" key="2">
    <source>
        <dbReference type="RuleBase" id="RU362039"/>
    </source>
</evidence>
<keyword evidence="2" id="KW-0479">Metal-binding</keyword>
<organism evidence="4 5">
    <name type="scientific">Staphylococcus gallinarum</name>
    <dbReference type="NCBI Taxonomy" id="1293"/>
    <lineage>
        <taxon>Bacteria</taxon>
        <taxon>Bacillati</taxon>
        <taxon>Bacillota</taxon>
        <taxon>Bacilli</taxon>
        <taxon>Bacillales</taxon>
        <taxon>Staphylococcaceae</taxon>
        <taxon>Staphylococcus</taxon>
    </lineage>
</organism>
<accession>A0A3A0VLA4</accession>
<proteinExistence type="inferred from homology"/>
<feature type="domain" description="Calcineurin-like phosphoesterase" evidence="3">
    <location>
        <begin position="5"/>
        <end position="144"/>
    </location>
</feature>
<sequence length="171" mass="19787">MTKWILISDNHTEQGILYDVMQHHNDVDIAIHLGDSEFSYDDTELSYFHRVKGNTDFYPEFPNEEVVQSNGIRAFCTHGHLYSVNRSRMQLAEQAKAHECRFAFYGHTHVAKHEVIGGIHVINPGSISQSRSSVEETYAELLIDEDNGQAELKFRNRQHRIIEQVRFDIEA</sequence>
<dbReference type="Pfam" id="PF12850">
    <property type="entry name" value="Metallophos_2"/>
    <property type="match status" value="1"/>
</dbReference>
<dbReference type="OrthoDB" id="9800565at2"/>
<dbReference type="InterPro" id="IPR029052">
    <property type="entry name" value="Metallo-depent_PP-like"/>
</dbReference>
<dbReference type="AlphaFoldDB" id="A0A3A0VLA4"/>
<comment type="similarity">
    <text evidence="1 2">Belongs to the metallophosphoesterase superfamily. YfcE family.</text>
</comment>
<evidence type="ECO:0000256" key="1">
    <source>
        <dbReference type="ARBA" id="ARBA00008950"/>
    </source>
</evidence>
<dbReference type="NCBIfam" id="TIGR00040">
    <property type="entry name" value="yfcE"/>
    <property type="match status" value="1"/>
</dbReference>
<gene>
    <name evidence="4" type="ORF">BUZ14_10960</name>
</gene>